<dbReference type="FunFam" id="3.30.1370.110:FF:000004">
    <property type="entry name" value="Endonuclease MutS2"/>
    <property type="match status" value="1"/>
</dbReference>
<dbReference type="InterPro" id="IPR000432">
    <property type="entry name" value="DNA_mismatch_repair_MutS_C"/>
</dbReference>
<feature type="compositionally biased region" description="Basic residues" evidence="10">
    <location>
        <begin position="658"/>
        <end position="667"/>
    </location>
</feature>
<keyword evidence="7 9" id="KW-0694">RNA-binding</keyword>
<dbReference type="SUPFAM" id="SSF52540">
    <property type="entry name" value="P-loop containing nucleoside triphosphate hydrolases"/>
    <property type="match status" value="1"/>
</dbReference>
<evidence type="ECO:0000256" key="5">
    <source>
        <dbReference type="ARBA" id="ARBA00022801"/>
    </source>
</evidence>
<dbReference type="FunFam" id="3.40.50.300:FF:001531">
    <property type="entry name" value="Endonuclease MutS2"/>
    <property type="match status" value="1"/>
</dbReference>
<feature type="binding site" evidence="9">
    <location>
        <begin position="352"/>
        <end position="359"/>
    </location>
    <ligand>
        <name>ATP</name>
        <dbReference type="ChEBI" id="CHEBI:30616"/>
    </ligand>
</feature>
<keyword evidence="8 9" id="KW-0238">DNA-binding</keyword>
<evidence type="ECO:0000256" key="10">
    <source>
        <dbReference type="SAM" id="MobiDB-lite"/>
    </source>
</evidence>
<dbReference type="PANTHER" id="PTHR48466">
    <property type="entry name" value="OS10G0509000 PROTEIN-RELATED"/>
    <property type="match status" value="1"/>
</dbReference>
<dbReference type="GO" id="GO:0043023">
    <property type="term" value="F:ribosomal large subunit binding"/>
    <property type="evidence" value="ECO:0007669"/>
    <property type="project" value="UniProtKB-UniRule"/>
</dbReference>
<reference evidence="13" key="1">
    <citation type="submission" date="2020-08" db="EMBL/GenBank/DDBJ databases">
        <authorList>
            <person name="Cejkova D."/>
            <person name="Kubasova T."/>
            <person name="Jahodarova E."/>
            <person name="Rychlik I."/>
        </authorList>
    </citation>
    <scope>NUCLEOTIDE SEQUENCE</scope>
    <source>
        <strain evidence="13">An772</strain>
    </source>
</reference>
<dbReference type="GO" id="GO:0140664">
    <property type="term" value="F:ATP-dependent DNA damage sensor activity"/>
    <property type="evidence" value="ECO:0007669"/>
    <property type="project" value="InterPro"/>
</dbReference>
<evidence type="ECO:0000256" key="7">
    <source>
        <dbReference type="ARBA" id="ARBA00022884"/>
    </source>
</evidence>
<dbReference type="Pfam" id="PF20297">
    <property type="entry name" value="MSSS"/>
    <property type="match status" value="1"/>
</dbReference>
<sequence length="848" mass="96637">MIYPQNFEQKIGFDQIRQLLKEKCLSPLGEERVTEMTFTDHFSEVNERLEQTDEFIHILQEEDNFPAQYFFDVRPALRRIRVEGMYLDEQELFDLRRSLETIRDIVRFLKATGNDGQETEEENIPYPRLNRLAGDINVFPQLIARINEILSPYGKIKDNASPELARIRRELASTMGSISRSLNSILRNAQSEGVVDKDVTPTMRDGRLVIPVAPALKRKIRGIVHDESASGKTVFIEPAEVVEANNRIRELESDERREIIRILTDFSNRMRPQIPDVLLSYEFLAEIDFIRAKALLALQTSALKPVVEDRQVIDWTMAVHPLLQLSLARHGKKVVPLDIELNDKQRILIISGPNAGGKSVCLKTVGLLQYMLQCGLPVPMHERSHAGIFSSIFIDIGDEQSIEDDLSTYSSHLTNLKIMMKQCNERSLILIDEFGGGTEPQIGGAIAEAVLKRFNQKRAFGVITTHYQNLKHFAENHEGVVNGAMLYDRHLMQALFQLQIGNPGSSFAVEIARKIGLPEDVIADASEIVGSEYIQSDKYLQDIVRDKRYWETKRQNIRQREKQMEETIARYQAEMESLQKERKEILKKAREEAEQLMQEANARIENTIRTIKESQAEKEKTRQARQELTDFRENLEEQTGRELEEKIARKMEKLKEKQNRKKEKKNRKAETPALSPEEQAARQARQEAERLKAIVPGCSVRIKGQTAVGEVMEVGGKSAVVAFGSLKTTVRLDRLEVTQARPQTTPTNAKATFLSSQTQDSMYEKKLAFKQDIDVRGMRGDEALQAVTYFIDDAILVGVPRVRILHGTGTGILRTLIRQYLQTVPGVRHFQDEHVQFGGAGITVVDLE</sequence>
<evidence type="ECO:0000256" key="1">
    <source>
        <dbReference type="ARBA" id="ARBA00022722"/>
    </source>
</evidence>
<accession>A0A921LAM3</accession>
<keyword evidence="4 9" id="KW-0255">Endonuclease</keyword>
<evidence type="ECO:0000256" key="2">
    <source>
        <dbReference type="ARBA" id="ARBA00022730"/>
    </source>
</evidence>
<dbReference type="Gene3D" id="3.30.1370.110">
    <property type="match status" value="1"/>
</dbReference>
<dbReference type="PANTHER" id="PTHR48466:SF2">
    <property type="entry name" value="OS10G0509000 PROTEIN"/>
    <property type="match status" value="1"/>
</dbReference>
<dbReference type="InterPro" id="IPR036187">
    <property type="entry name" value="DNA_mismatch_repair_MutS_sf"/>
</dbReference>
<comment type="subunit">
    <text evidence="9">Homodimer. Binds to stalled ribosomes, contacting rRNA.</text>
</comment>
<dbReference type="GO" id="GO:0072344">
    <property type="term" value="P:rescue of stalled ribosome"/>
    <property type="evidence" value="ECO:0007669"/>
    <property type="project" value="UniProtKB-UniRule"/>
</dbReference>
<dbReference type="PROSITE" id="PS50828">
    <property type="entry name" value="SMR"/>
    <property type="match status" value="1"/>
</dbReference>
<dbReference type="Proteomes" id="UP000766986">
    <property type="component" value="Unassembled WGS sequence"/>
</dbReference>
<evidence type="ECO:0000259" key="11">
    <source>
        <dbReference type="PROSITE" id="PS50828"/>
    </source>
</evidence>
<dbReference type="Pfam" id="PF01713">
    <property type="entry name" value="Smr"/>
    <property type="match status" value="1"/>
</dbReference>
<dbReference type="OrthoDB" id="9808166at2"/>
<dbReference type="InterPro" id="IPR002625">
    <property type="entry name" value="Smr_dom"/>
</dbReference>
<dbReference type="GO" id="GO:0045910">
    <property type="term" value="P:negative regulation of DNA recombination"/>
    <property type="evidence" value="ECO:0007669"/>
    <property type="project" value="InterPro"/>
</dbReference>
<evidence type="ECO:0000256" key="4">
    <source>
        <dbReference type="ARBA" id="ARBA00022759"/>
    </source>
</evidence>
<dbReference type="SUPFAM" id="SSF160443">
    <property type="entry name" value="SMR domain-like"/>
    <property type="match status" value="1"/>
</dbReference>
<dbReference type="InterPro" id="IPR036063">
    <property type="entry name" value="Smr_dom_sf"/>
</dbReference>
<dbReference type="Proteomes" id="UP000717835">
    <property type="component" value="Unassembled WGS sequence"/>
</dbReference>
<protein>
    <recommendedName>
        <fullName evidence="9">Endonuclease MutS2</fullName>
        <ecNumber evidence="9">3.1.-.-</ecNumber>
    </recommendedName>
    <alternativeName>
        <fullName evidence="9">Ribosome-associated protein quality control-upstream factor</fullName>
        <shortName evidence="9">RQC-upstream factor</shortName>
        <shortName evidence="9">RqcU</shortName>
        <ecNumber evidence="9">3.6.4.-</ecNumber>
    </alternativeName>
</protein>
<dbReference type="Gene3D" id="3.40.50.300">
    <property type="entry name" value="P-loop containing nucleotide triphosphate hydrolases"/>
    <property type="match status" value="1"/>
</dbReference>
<dbReference type="Pfam" id="PF00488">
    <property type="entry name" value="MutS_V"/>
    <property type="match status" value="1"/>
</dbReference>
<dbReference type="AlphaFoldDB" id="A0A921LAM3"/>
<evidence type="ECO:0000313" key="14">
    <source>
        <dbReference type="Proteomes" id="UP000717835"/>
    </source>
</evidence>
<keyword evidence="6 9" id="KW-0067">ATP-binding</keyword>
<feature type="domain" description="Smr" evidence="11">
    <location>
        <begin position="773"/>
        <end position="848"/>
    </location>
</feature>
<dbReference type="HAMAP" id="MF_00092">
    <property type="entry name" value="MutS2"/>
    <property type="match status" value="1"/>
</dbReference>
<dbReference type="GO" id="GO:0030983">
    <property type="term" value="F:mismatched DNA binding"/>
    <property type="evidence" value="ECO:0007669"/>
    <property type="project" value="InterPro"/>
</dbReference>
<dbReference type="GO" id="GO:0019843">
    <property type="term" value="F:rRNA binding"/>
    <property type="evidence" value="ECO:0007669"/>
    <property type="project" value="UniProtKB-UniRule"/>
</dbReference>
<keyword evidence="15" id="KW-1185">Reference proteome</keyword>
<comment type="function">
    <text evidence="9">Endonuclease that is involved in the suppression of homologous recombination and thus may have a key role in the control of bacterial genetic diversity.</text>
</comment>
<dbReference type="InterPro" id="IPR005747">
    <property type="entry name" value="MutS2"/>
</dbReference>
<dbReference type="SMART" id="SM00463">
    <property type="entry name" value="SMR"/>
    <property type="match status" value="1"/>
</dbReference>
<dbReference type="InterPro" id="IPR046893">
    <property type="entry name" value="MSSS"/>
</dbReference>
<proteinExistence type="inferred from homology"/>
<keyword evidence="2 9" id="KW-0699">rRNA-binding</keyword>
<keyword evidence="3 9" id="KW-0547">Nucleotide-binding</keyword>
<dbReference type="InterPro" id="IPR045076">
    <property type="entry name" value="MutS"/>
</dbReference>
<name>A0A921LAM3_9BACT</name>
<dbReference type="EMBL" id="JACLYZ010000028">
    <property type="protein sequence ID" value="MBM6735823.1"/>
    <property type="molecule type" value="Genomic_DNA"/>
</dbReference>
<evidence type="ECO:0000256" key="6">
    <source>
        <dbReference type="ARBA" id="ARBA00022840"/>
    </source>
</evidence>
<evidence type="ECO:0000313" key="13">
    <source>
        <dbReference type="EMBL" id="MBM6735823.1"/>
    </source>
</evidence>
<evidence type="ECO:0000256" key="8">
    <source>
        <dbReference type="ARBA" id="ARBA00023125"/>
    </source>
</evidence>
<comment type="caution">
    <text evidence="12">The sequence shown here is derived from an EMBL/GenBank/DDBJ whole genome shotgun (WGS) entry which is preliminary data.</text>
</comment>
<dbReference type="SMART" id="SM00533">
    <property type="entry name" value="MUTSd"/>
    <property type="match status" value="1"/>
</dbReference>
<dbReference type="EC" id="3.6.4.-" evidence="9"/>
<evidence type="ECO:0000256" key="3">
    <source>
        <dbReference type="ARBA" id="ARBA00022741"/>
    </source>
</evidence>
<dbReference type="GO" id="GO:0006298">
    <property type="term" value="P:mismatch repair"/>
    <property type="evidence" value="ECO:0007669"/>
    <property type="project" value="InterPro"/>
</dbReference>
<dbReference type="SUPFAM" id="SSF48334">
    <property type="entry name" value="DNA repair protein MutS, domain III"/>
    <property type="match status" value="1"/>
</dbReference>
<dbReference type="GO" id="GO:0005524">
    <property type="term" value="F:ATP binding"/>
    <property type="evidence" value="ECO:0007669"/>
    <property type="project" value="UniProtKB-UniRule"/>
</dbReference>
<keyword evidence="1 9" id="KW-0540">Nuclease</keyword>
<reference evidence="12" key="2">
    <citation type="journal article" date="2021" name="PeerJ">
        <title>Extensive microbial diversity within the chicken gut microbiome revealed by metagenomics and culture.</title>
        <authorList>
            <person name="Gilroy R."/>
            <person name="Ravi A."/>
            <person name="Getino M."/>
            <person name="Pursley I."/>
            <person name="Horton D.L."/>
            <person name="Alikhan N.F."/>
            <person name="Baker D."/>
            <person name="Gharbi K."/>
            <person name="Hall N."/>
            <person name="Watson M."/>
            <person name="Adriaenssens E.M."/>
            <person name="Foster-Nyarko E."/>
            <person name="Jarju S."/>
            <person name="Secka A."/>
            <person name="Antonio M."/>
            <person name="Oren A."/>
            <person name="Chaudhuri R.R."/>
            <person name="La Ragione R."/>
            <person name="Hildebrand F."/>
            <person name="Pallen M.J."/>
        </authorList>
    </citation>
    <scope>NUCLEOTIDE SEQUENCE</scope>
    <source>
        <strain evidence="12">CHK55-1828</strain>
    </source>
</reference>
<evidence type="ECO:0000313" key="15">
    <source>
        <dbReference type="Proteomes" id="UP000766986"/>
    </source>
</evidence>
<dbReference type="GO" id="GO:0016887">
    <property type="term" value="F:ATP hydrolysis activity"/>
    <property type="evidence" value="ECO:0007669"/>
    <property type="project" value="InterPro"/>
</dbReference>
<dbReference type="SMART" id="SM00534">
    <property type="entry name" value="MUTSac"/>
    <property type="match status" value="1"/>
</dbReference>
<dbReference type="PIRSF" id="PIRSF005814">
    <property type="entry name" value="MutS_YshD"/>
    <property type="match status" value="1"/>
</dbReference>
<dbReference type="EC" id="3.1.-.-" evidence="9"/>
<keyword evidence="5 9" id="KW-0378">Hydrolase</keyword>
<organism evidence="12 14">
    <name type="scientific">Mediterranea massiliensis</name>
    <dbReference type="NCBI Taxonomy" id="1841865"/>
    <lineage>
        <taxon>Bacteria</taxon>
        <taxon>Pseudomonadati</taxon>
        <taxon>Bacteroidota</taxon>
        <taxon>Bacteroidia</taxon>
        <taxon>Bacteroidales</taxon>
        <taxon>Bacteroidaceae</taxon>
        <taxon>Mediterranea</taxon>
    </lineage>
</organism>
<feature type="compositionally biased region" description="Basic and acidic residues" evidence="10">
    <location>
        <begin position="612"/>
        <end position="657"/>
    </location>
</feature>
<evidence type="ECO:0000313" key="12">
    <source>
        <dbReference type="EMBL" id="HJF90941.1"/>
    </source>
</evidence>
<comment type="function">
    <text evidence="9">Acts as a ribosome collision sensor, splitting the ribosome into its 2 subunits. Detects stalled/collided 70S ribosomes which it binds and splits by an ATP-hydrolysis driven conformational change. Acts upstream of the ribosome quality control system (RQC), a ribosome-associated complex that mediates the extraction of incompletely synthesized nascent chains from stalled ribosomes and their subsequent degradation. Probably generates substrates for RQC.</text>
</comment>
<dbReference type="GO" id="GO:0004519">
    <property type="term" value="F:endonuclease activity"/>
    <property type="evidence" value="ECO:0007669"/>
    <property type="project" value="UniProtKB-UniRule"/>
</dbReference>
<comment type="similarity">
    <text evidence="9">Belongs to the DNA mismatch repair MutS family. MutS2 subfamily.</text>
</comment>
<dbReference type="CDD" id="cd06503">
    <property type="entry name" value="ATP-synt_Fo_b"/>
    <property type="match status" value="1"/>
</dbReference>
<dbReference type="NCBIfam" id="TIGR01069">
    <property type="entry name" value="mutS2"/>
    <property type="match status" value="1"/>
</dbReference>
<gene>
    <name evidence="9" type="primary">mutS2</name>
    <name evidence="9" type="synonym">rqcU</name>
    <name evidence="13" type="ORF">H7U35_11440</name>
    <name evidence="12" type="ORF">K8W02_00930</name>
</gene>
<dbReference type="InterPro" id="IPR027417">
    <property type="entry name" value="P-loop_NTPase"/>
</dbReference>
<reference evidence="13 15" key="3">
    <citation type="journal article" date="2021" name="Sci. Rep.">
        <title>The distribution of antibiotic resistance genes in chicken gut microbiota commensals.</title>
        <authorList>
            <person name="Juricova H."/>
            <person name="Matiasovicova J."/>
            <person name="Kubasova T."/>
            <person name="Cejkova D."/>
            <person name="Rychlik I."/>
        </authorList>
    </citation>
    <scope>NUCLEOTIDE SEQUENCE [LARGE SCALE GENOMIC DNA]</scope>
    <source>
        <strain evidence="13 15">An772</strain>
    </source>
</reference>
<dbReference type="InterPro" id="IPR007696">
    <property type="entry name" value="DNA_mismatch_repair_MutS_core"/>
</dbReference>
<reference evidence="12" key="4">
    <citation type="submission" date="2021-09" db="EMBL/GenBank/DDBJ databases">
        <authorList>
            <person name="Gilroy R."/>
        </authorList>
    </citation>
    <scope>NUCLEOTIDE SEQUENCE</scope>
    <source>
        <strain evidence="12">CHK55-1828</strain>
    </source>
</reference>
<dbReference type="RefSeq" id="WP_022021058.1">
    <property type="nucleotide sequence ID" value="NZ_CALUIP010000039.1"/>
</dbReference>
<feature type="region of interest" description="Disordered" evidence="10">
    <location>
        <begin position="612"/>
        <end position="685"/>
    </location>
</feature>
<evidence type="ECO:0000256" key="9">
    <source>
        <dbReference type="HAMAP-Rule" id="MF_00092"/>
    </source>
</evidence>
<dbReference type="EMBL" id="DYVX01000004">
    <property type="protein sequence ID" value="HJF90941.1"/>
    <property type="molecule type" value="Genomic_DNA"/>
</dbReference>